<protein>
    <submittedName>
        <fullName evidence="2">Uncharacterized protein</fullName>
    </submittedName>
</protein>
<proteinExistence type="predicted"/>
<name>A0A484HKY6_9BACT</name>
<evidence type="ECO:0000313" key="2">
    <source>
        <dbReference type="EMBL" id="VEN74256.1"/>
    </source>
</evidence>
<keyword evidence="1" id="KW-0472">Membrane</keyword>
<accession>A0A484HKY6</accession>
<keyword evidence="1" id="KW-1133">Transmembrane helix</keyword>
<gene>
    <name evidence="2" type="ORF">EPICR_30191</name>
</gene>
<keyword evidence="1" id="KW-0812">Transmembrane</keyword>
<organism evidence="2">
    <name type="scientific">uncultured Desulfobacteraceae bacterium</name>
    <dbReference type="NCBI Taxonomy" id="218296"/>
    <lineage>
        <taxon>Bacteria</taxon>
        <taxon>Pseudomonadati</taxon>
        <taxon>Thermodesulfobacteriota</taxon>
        <taxon>Desulfobacteria</taxon>
        <taxon>Desulfobacterales</taxon>
        <taxon>Desulfobacteraceae</taxon>
        <taxon>environmental samples</taxon>
    </lineage>
</organism>
<dbReference type="EMBL" id="CAACVI010000023">
    <property type="protein sequence ID" value="VEN74256.1"/>
    <property type="molecule type" value="Genomic_DNA"/>
</dbReference>
<feature type="transmembrane region" description="Helical" evidence="1">
    <location>
        <begin position="6"/>
        <end position="22"/>
    </location>
</feature>
<sequence length="181" mass="20674">MEPSIIGYITTGIVSLIVGLLLQRFQSKPKLFYWLPGSFIFELKDPKITIRTDSLTIQNIGRKPAKNVEIVHKYRPDHFQFSTAIAFSEKTNPNDEHIIKIPSLGAKEFVNIQFLSHIKQPILLNVRSDDLPAQLIQVHLQRTFPKWVHASAGFILFLGLGFALYWIIRSIIFLSESIGVF</sequence>
<feature type="transmembrane region" description="Helical" evidence="1">
    <location>
        <begin position="147"/>
        <end position="168"/>
    </location>
</feature>
<evidence type="ECO:0000256" key="1">
    <source>
        <dbReference type="SAM" id="Phobius"/>
    </source>
</evidence>
<reference evidence="2" key="1">
    <citation type="submission" date="2019-01" db="EMBL/GenBank/DDBJ databases">
        <authorList>
            <consortium name="Genoscope - CEA"/>
            <person name="William W."/>
        </authorList>
    </citation>
    <scope>NUCLEOTIDE SEQUENCE</scope>
    <source>
        <strain evidence="2">CR-1</strain>
    </source>
</reference>
<dbReference type="AlphaFoldDB" id="A0A484HKY6"/>